<reference evidence="2" key="1">
    <citation type="submission" date="2021-06" db="EMBL/GenBank/DDBJ databases">
        <title>Genome Sequence of Mortierella hyaline Strain SCG-10, a Cold-Adapted, Nitrate-Reducing Fungus Isolated from Soil in Minnesota, USA.</title>
        <authorList>
            <person name="Aldossari N."/>
        </authorList>
    </citation>
    <scope>NUCLEOTIDE SEQUENCE</scope>
    <source>
        <strain evidence="2">SCG-10</strain>
    </source>
</reference>
<keyword evidence="3" id="KW-1185">Reference proteome</keyword>
<protein>
    <submittedName>
        <fullName evidence="2">Uncharacterized protein</fullName>
    </submittedName>
</protein>
<gene>
    <name evidence="2" type="ORF">KI688_003897</name>
</gene>
<evidence type="ECO:0000256" key="1">
    <source>
        <dbReference type="SAM" id="MobiDB-lite"/>
    </source>
</evidence>
<proteinExistence type="predicted"/>
<feature type="region of interest" description="Disordered" evidence="1">
    <location>
        <begin position="1"/>
        <end position="39"/>
    </location>
</feature>
<accession>A0A9P7XM69</accession>
<feature type="compositionally biased region" description="Basic and acidic residues" evidence="1">
    <location>
        <begin position="15"/>
        <end position="38"/>
    </location>
</feature>
<sequence>MGQSNEPNVPFNRKVSHDAERNGLIHDGDHGADADSRELSPATKDAQLRVAQSASAIAEKELDEFLQRWKNIKLERHFWGRIKNMWDTGTATTPSSSTTTTTTTTVSTTNTPPPTNMEHAMFTPTRLYPACEDIVPMTDISTTLLTRSPFRRTMVFVNFR</sequence>
<evidence type="ECO:0000313" key="2">
    <source>
        <dbReference type="EMBL" id="KAG9063785.1"/>
    </source>
</evidence>
<evidence type="ECO:0000313" key="3">
    <source>
        <dbReference type="Proteomes" id="UP000707451"/>
    </source>
</evidence>
<organism evidence="2 3">
    <name type="scientific">Linnemannia hyalina</name>
    <dbReference type="NCBI Taxonomy" id="64524"/>
    <lineage>
        <taxon>Eukaryota</taxon>
        <taxon>Fungi</taxon>
        <taxon>Fungi incertae sedis</taxon>
        <taxon>Mucoromycota</taxon>
        <taxon>Mortierellomycotina</taxon>
        <taxon>Mortierellomycetes</taxon>
        <taxon>Mortierellales</taxon>
        <taxon>Mortierellaceae</taxon>
        <taxon>Linnemannia</taxon>
    </lineage>
</organism>
<dbReference type="AlphaFoldDB" id="A0A9P7XM69"/>
<dbReference type="EMBL" id="JAHRHY010000015">
    <property type="protein sequence ID" value="KAG9063785.1"/>
    <property type="molecule type" value="Genomic_DNA"/>
</dbReference>
<dbReference type="Proteomes" id="UP000707451">
    <property type="component" value="Unassembled WGS sequence"/>
</dbReference>
<name>A0A9P7XM69_9FUNG</name>
<comment type="caution">
    <text evidence="2">The sequence shown here is derived from an EMBL/GenBank/DDBJ whole genome shotgun (WGS) entry which is preliminary data.</text>
</comment>
<feature type="region of interest" description="Disordered" evidence="1">
    <location>
        <begin position="90"/>
        <end position="116"/>
    </location>
</feature>
<feature type="compositionally biased region" description="Low complexity" evidence="1">
    <location>
        <begin position="90"/>
        <end position="110"/>
    </location>
</feature>